<evidence type="ECO:0000313" key="8">
    <source>
        <dbReference type="EMBL" id="MFL7902621.1"/>
    </source>
</evidence>
<gene>
    <name evidence="8" type="ORF">ACJ41P_15925</name>
    <name evidence="7" type="ORF">FH063_002196</name>
</gene>
<evidence type="ECO:0000256" key="2">
    <source>
        <dbReference type="ARBA" id="ARBA00007637"/>
    </source>
</evidence>
<dbReference type="SUPFAM" id="SSF51735">
    <property type="entry name" value="NAD(P)-binding Rossmann-fold domains"/>
    <property type="match status" value="1"/>
</dbReference>
<dbReference type="Gene3D" id="3.40.50.720">
    <property type="entry name" value="NAD(P)-binding Rossmann-like Domain"/>
    <property type="match status" value="1"/>
</dbReference>
<dbReference type="InterPro" id="IPR001509">
    <property type="entry name" value="Epimerase_deHydtase"/>
</dbReference>
<evidence type="ECO:0000256" key="5">
    <source>
        <dbReference type="ARBA" id="ARBA00033067"/>
    </source>
</evidence>
<evidence type="ECO:0000259" key="6">
    <source>
        <dbReference type="Pfam" id="PF01370"/>
    </source>
</evidence>
<dbReference type="RefSeq" id="WP_149650788.1">
    <property type="nucleotide sequence ID" value="NZ_JBJLSN010000021.1"/>
</dbReference>
<reference evidence="8 10" key="2">
    <citation type="submission" date="2024-11" db="EMBL/GenBank/DDBJ databases">
        <title>Draft genome sequences of two bacteria associated to sugarcane roots in Colombia.</title>
        <authorList>
            <person name="Pardo-Diaz S."/>
            <person name="Masmela-Mendoza J."/>
            <person name="Delgadillo-Duran P."/>
            <person name="Bautista E.J."/>
            <person name="Rojas-Tapias D.F."/>
        </authorList>
    </citation>
    <scope>NUCLEOTIDE SEQUENCE [LARGE SCALE GENOMIC DNA]</scope>
    <source>
        <strain evidence="8 10">Ap18</strain>
    </source>
</reference>
<evidence type="ECO:0000256" key="1">
    <source>
        <dbReference type="ARBA" id="ARBA00004947"/>
    </source>
</evidence>
<dbReference type="Pfam" id="PF01370">
    <property type="entry name" value="Epimerase"/>
    <property type="match status" value="1"/>
</dbReference>
<protein>
    <recommendedName>
        <fullName evidence="3">UDP-glucose 4-epimerase</fullName>
    </recommendedName>
    <alternativeName>
        <fullName evidence="5">Galactowaldenase</fullName>
    </alternativeName>
    <alternativeName>
        <fullName evidence="4">UDP-galactose 4-epimerase</fullName>
    </alternativeName>
</protein>
<comment type="similarity">
    <text evidence="2">Belongs to the NAD(P)-dependent epimerase/dehydratase family.</text>
</comment>
<evidence type="ECO:0000313" key="10">
    <source>
        <dbReference type="Proteomes" id="UP001628281"/>
    </source>
</evidence>
<dbReference type="InterPro" id="IPR036291">
    <property type="entry name" value="NAD(P)-bd_dom_sf"/>
</dbReference>
<dbReference type="Proteomes" id="UP001628281">
    <property type="component" value="Unassembled WGS sequence"/>
</dbReference>
<dbReference type="PANTHER" id="PTHR43725:SF53">
    <property type="entry name" value="UDP-ARABINOSE 4-EPIMERASE 1"/>
    <property type="match status" value="1"/>
</dbReference>
<evidence type="ECO:0000313" key="9">
    <source>
        <dbReference type="Proteomes" id="UP000325333"/>
    </source>
</evidence>
<dbReference type="EMBL" id="JBJLSN010000021">
    <property type="protein sequence ID" value="MFL7902621.1"/>
    <property type="molecule type" value="Genomic_DNA"/>
</dbReference>
<evidence type="ECO:0000256" key="4">
    <source>
        <dbReference type="ARBA" id="ARBA00031367"/>
    </source>
</evidence>
<evidence type="ECO:0000313" key="7">
    <source>
        <dbReference type="EMBL" id="KAA1053961.1"/>
    </source>
</evidence>
<evidence type="ECO:0000256" key="3">
    <source>
        <dbReference type="ARBA" id="ARBA00018569"/>
    </source>
</evidence>
<dbReference type="CDD" id="cd08946">
    <property type="entry name" value="SDR_e"/>
    <property type="match status" value="1"/>
</dbReference>
<feature type="domain" description="NAD-dependent epimerase/dehydratase" evidence="6">
    <location>
        <begin position="8"/>
        <end position="223"/>
    </location>
</feature>
<dbReference type="PANTHER" id="PTHR43725">
    <property type="entry name" value="UDP-GLUCOSE 4-EPIMERASE"/>
    <property type="match status" value="1"/>
</dbReference>
<name>A0A5B0KPX6_9PROT</name>
<comment type="pathway">
    <text evidence="1">Carbohydrate metabolism; galactose metabolism.</text>
</comment>
<organism evidence="7 9">
    <name type="scientific">Azospirillum argentinense</name>
    <dbReference type="NCBI Taxonomy" id="2970906"/>
    <lineage>
        <taxon>Bacteria</taxon>
        <taxon>Pseudomonadati</taxon>
        <taxon>Pseudomonadota</taxon>
        <taxon>Alphaproteobacteria</taxon>
        <taxon>Rhodospirillales</taxon>
        <taxon>Azospirillaceae</taxon>
        <taxon>Azospirillum</taxon>
    </lineage>
</organism>
<comment type="caution">
    <text evidence="7">The sequence shown here is derived from an EMBL/GenBank/DDBJ whole genome shotgun (WGS) entry which is preliminary data.</text>
</comment>
<accession>A0A5B0KPX6</accession>
<reference evidence="7 9" key="1">
    <citation type="submission" date="2019-07" db="EMBL/GenBank/DDBJ databases">
        <title>Genome sequencing of the stress-tolerant strain Azospirillum brasilense Az19.</title>
        <authorList>
            <person name="Maroniche G.A."/>
            <person name="Garcia J.E."/>
            <person name="Pagnussat L."/>
            <person name="Amenta M."/>
            <person name="Creus C.M."/>
        </authorList>
    </citation>
    <scope>NUCLEOTIDE SEQUENCE [LARGE SCALE GENOMIC DNA]</scope>
    <source>
        <strain evidence="7 9">Az19</strain>
    </source>
</reference>
<sequence length="325" mass="34593">MTERKAWVTGASGFFGGVMVRLLARAGWHVIGFAQQPDRAFALGAHYTIGGDITLAGTLSALRDHGCPDLVFHAAGGSHVGCADVDPIKDFRRTVHSTAELLHGLGMGGAVDAHIVYPSSAAVYGVQPPGPIAVAAATRPVSHYGWHKLGAELQCRQAVERYELSITAVRFFSLYGEGLRKQLFWELAERLRKGDDRLELAGTGEETRDYLHVEDAAALILALPRPSKGTLALVNGGSATETTIAAAVTAFQRALGTAVPVTFTGVVRPYDPRHLCADMSGVNILGTQWNEPRPLEAGLLDYTDWLRVNSGVTDDGTGKPGTPTA</sequence>
<dbReference type="Proteomes" id="UP000325333">
    <property type="component" value="Unassembled WGS sequence"/>
</dbReference>
<dbReference type="AlphaFoldDB" id="A0A5B0KPX6"/>
<dbReference type="EMBL" id="VEWN01000012">
    <property type="protein sequence ID" value="KAA1053961.1"/>
    <property type="molecule type" value="Genomic_DNA"/>
</dbReference>
<proteinExistence type="inferred from homology"/>
<keyword evidence="10" id="KW-1185">Reference proteome</keyword>